<protein>
    <submittedName>
        <fullName evidence="2">VOC family protein</fullName>
    </submittedName>
</protein>
<proteinExistence type="predicted"/>
<organism evidence="2 3">
    <name type="scientific">Nocardiopsis suaedae</name>
    <dbReference type="NCBI Taxonomy" id="3018444"/>
    <lineage>
        <taxon>Bacteria</taxon>
        <taxon>Bacillati</taxon>
        <taxon>Actinomycetota</taxon>
        <taxon>Actinomycetes</taxon>
        <taxon>Streptosporangiales</taxon>
        <taxon>Nocardiopsidaceae</taxon>
        <taxon>Nocardiopsis</taxon>
    </lineage>
</organism>
<keyword evidence="3" id="KW-1185">Reference proteome</keyword>
<comment type="caution">
    <text evidence="2">The sequence shown here is derived from an EMBL/GenBank/DDBJ whole genome shotgun (WGS) entry which is preliminary data.</text>
</comment>
<dbReference type="PANTHER" id="PTHR36503">
    <property type="entry name" value="BLR2520 PROTEIN"/>
    <property type="match status" value="1"/>
</dbReference>
<evidence type="ECO:0000259" key="1">
    <source>
        <dbReference type="PROSITE" id="PS51819"/>
    </source>
</evidence>
<feature type="domain" description="VOC" evidence="1">
    <location>
        <begin position="4"/>
        <end position="128"/>
    </location>
</feature>
<dbReference type="RefSeq" id="WP_270676482.1">
    <property type="nucleotide sequence ID" value="NZ_JAQFWP010000007.1"/>
</dbReference>
<accession>A0ABT4TH05</accession>
<dbReference type="EMBL" id="JAQFWP010000007">
    <property type="protein sequence ID" value="MDA2803995.1"/>
    <property type="molecule type" value="Genomic_DNA"/>
</dbReference>
<gene>
    <name evidence="2" type="ORF">O4U47_05685</name>
</gene>
<dbReference type="PANTHER" id="PTHR36503:SF1">
    <property type="entry name" value="BLR2520 PROTEIN"/>
    <property type="match status" value="1"/>
</dbReference>
<dbReference type="InterPro" id="IPR029068">
    <property type="entry name" value="Glyas_Bleomycin-R_OHBP_Dase"/>
</dbReference>
<evidence type="ECO:0000313" key="2">
    <source>
        <dbReference type="EMBL" id="MDA2803995.1"/>
    </source>
</evidence>
<name>A0ABT4TH05_9ACTN</name>
<reference evidence="2" key="1">
    <citation type="submission" date="2023-01" db="EMBL/GenBank/DDBJ databases">
        <title>Draft genome sequence of Nocardiopsis sp. LSu2-4 isolated from halophytes.</title>
        <authorList>
            <person name="Duangmal K."/>
            <person name="Chantavorakit T."/>
        </authorList>
    </citation>
    <scope>NUCLEOTIDE SEQUENCE</scope>
    <source>
        <strain evidence="2">LSu2-4</strain>
    </source>
</reference>
<sequence>MNQSVHFITLSTLDLNAARDFYVSGLGWTPLMDVPGEIVFFQIAPGTVLGLFEAGRFAADMEGGPEDARLGGVTLAHNVASPQEVDAVVDQALKAGARLVKSPARADFGGYHGHIADPNGVVWEVCHNPGWSVDEDGTVRLGPVEG</sequence>
<dbReference type="PROSITE" id="PS51819">
    <property type="entry name" value="VOC"/>
    <property type="match status" value="1"/>
</dbReference>
<dbReference type="SUPFAM" id="SSF54593">
    <property type="entry name" value="Glyoxalase/Bleomycin resistance protein/Dihydroxybiphenyl dioxygenase"/>
    <property type="match status" value="1"/>
</dbReference>
<dbReference type="Gene3D" id="3.10.180.10">
    <property type="entry name" value="2,3-Dihydroxybiphenyl 1,2-Dioxygenase, domain 1"/>
    <property type="match status" value="1"/>
</dbReference>
<dbReference type="InterPro" id="IPR037523">
    <property type="entry name" value="VOC_core"/>
</dbReference>
<dbReference type="InterPro" id="IPR004360">
    <property type="entry name" value="Glyas_Fos-R_dOase_dom"/>
</dbReference>
<dbReference type="Pfam" id="PF00903">
    <property type="entry name" value="Glyoxalase"/>
    <property type="match status" value="1"/>
</dbReference>
<dbReference type="Proteomes" id="UP001165685">
    <property type="component" value="Unassembled WGS sequence"/>
</dbReference>
<evidence type="ECO:0000313" key="3">
    <source>
        <dbReference type="Proteomes" id="UP001165685"/>
    </source>
</evidence>